<dbReference type="SUPFAM" id="SSF56003">
    <property type="entry name" value="Molybdenum cofactor-binding domain"/>
    <property type="match status" value="1"/>
</dbReference>
<dbReference type="PANTHER" id="PTHR11908">
    <property type="entry name" value="XANTHINE DEHYDROGENASE"/>
    <property type="match status" value="1"/>
</dbReference>
<dbReference type="GeneID" id="36833373"/>
<evidence type="ECO:0000313" key="4">
    <source>
        <dbReference type="EMBL" id="AWR95604.1"/>
    </source>
</evidence>
<sequence length="680" mass="74430">MLKENYEVVSGNTTYVDDIHFDNEVYLYVIRSNYARAKIKSITPPSSSLLFLTGKDFYAEMPAITFPGTKVARMPVLARENVNFFGQPVAAVVTENRYDMEDIADEVSIDYEPETPITNVYESMKDEDIIHPSLRTNISTDNEIKGGNINLKEKAEVFVDREIAQNRIVSNPMEPKGIIAYYKDGSLTLYASVQAPFRIRNDLHEVLGISPENITVIAPKNVGGGFGNKVPGHSEYALASLASIKLGRPVKWIETRKEHLTNPTQGRGVYGKVRLYANKQGITLGIEGEIIVDLGAYNYTINATTPSFIARLLTGPYKMEFISVKARGVFTNLPPTGPYRGAGRPEATLFHETLMEDLANELKMDPVELREKNLINGEYVTPSGLKIDKGGYKEVFNRAKEIYRKIPQKGKSLVVFAEQISVPPGESARVTIGKGKIKIIVPSGPHGQAHRSTFAKLASQVLNVNEDNIEVITGTTIGVKEGVGSFGSRTAAIAGSAVVEASKKILEDLKSRGLTIEEAIKSNEEFSYEVFYKADVIFSPGAHIAVVDIDEYYRPKVVEYYAFDDVGKAIIKEEVEGQVIGGVLQGVSQVLWEEAKYDENGIPLISSIGDEGVPTAKEASYKVITNIVEFPSSLPDGARGVGEAGTTGSVAAVTIALERLLGKKITRTPISLDFALESNK</sequence>
<organism evidence="4 5">
    <name type="scientific">Acidianus brierleyi</name>
    <dbReference type="NCBI Taxonomy" id="41673"/>
    <lineage>
        <taxon>Archaea</taxon>
        <taxon>Thermoproteota</taxon>
        <taxon>Thermoprotei</taxon>
        <taxon>Sulfolobales</taxon>
        <taxon>Sulfolobaceae</taxon>
        <taxon>Acidianus</taxon>
    </lineage>
</organism>
<evidence type="ECO:0000259" key="3">
    <source>
        <dbReference type="SMART" id="SM01008"/>
    </source>
</evidence>
<feature type="domain" description="Aldehyde oxidase/xanthine dehydrogenase a/b hammerhead" evidence="3">
    <location>
        <begin position="10"/>
        <end position="115"/>
    </location>
</feature>
<dbReference type="InterPro" id="IPR016208">
    <property type="entry name" value="Ald_Oxase/xanthine_DH-like"/>
</dbReference>
<protein>
    <submittedName>
        <fullName evidence="4">Aldehyde oxidase</fullName>
    </submittedName>
</protein>
<dbReference type="GO" id="GO:0016491">
    <property type="term" value="F:oxidoreductase activity"/>
    <property type="evidence" value="ECO:0007669"/>
    <property type="project" value="UniProtKB-KW"/>
</dbReference>
<accession>A0A2U9II50</accession>
<dbReference type="InterPro" id="IPR037165">
    <property type="entry name" value="AldOxase/xan_DH_Mopterin-bd_sf"/>
</dbReference>
<dbReference type="RefSeq" id="WP_110271482.1">
    <property type="nucleotide sequence ID" value="NZ_CP029289.2"/>
</dbReference>
<evidence type="ECO:0000256" key="2">
    <source>
        <dbReference type="ARBA" id="ARBA00023002"/>
    </source>
</evidence>
<keyword evidence="2" id="KW-0560">Oxidoreductase</keyword>
<keyword evidence="1" id="KW-0500">Molybdenum</keyword>
<gene>
    <name evidence="4" type="ORF">DFR85_14415</name>
</gene>
<keyword evidence="5" id="KW-1185">Reference proteome</keyword>
<proteinExistence type="predicted"/>
<dbReference type="InterPro" id="IPR000674">
    <property type="entry name" value="Ald_Oxase/Xan_DH_a/b"/>
</dbReference>
<dbReference type="AlphaFoldDB" id="A0A2U9II50"/>
<dbReference type="Pfam" id="PF01315">
    <property type="entry name" value="Ald_Xan_dh_C"/>
    <property type="match status" value="1"/>
</dbReference>
<dbReference type="Pfam" id="PF20256">
    <property type="entry name" value="MoCoBD_2"/>
    <property type="match status" value="1"/>
</dbReference>
<dbReference type="Gene3D" id="3.90.1170.50">
    <property type="entry name" value="Aldehyde oxidase/xanthine dehydrogenase, a/b hammerhead"/>
    <property type="match status" value="1"/>
</dbReference>
<dbReference type="GO" id="GO:0005506">
    <property type="term" value="F:iron ion binding"/>
    <property type="evidence" value="ECO:0007669"/>
    <property type="project" value="InterPro"/>
</dbReference>
<dbReference type="InterPro" id="IPR046867">
    <property type="entry name" value="AldOxase/xan_DH_MoCoBD2"/>
</dbReference>
<dbReference type="Pfam" id="PF02738">
    <property type="entry name" value="MoCoBD_1"/>
    <property type="match status" value="1"/>
</dbReference>
<name>A0A2U9II50_9CREN</name>
<dbReference type="Proteomes" id="UP000248044">
    <property type="component" value="Chromosome"/>
</dbReference>
<evidence type="ECO:0000313" key="5">
    <source>
        <dbReference type="Proteomes" id="UP000248044"/>
    </source>
</evidence>
<dbReference type="PANTHER" id="PTHR11908:SF132">
    <property type="entry name" value="ALDEHYDE OXIDASE 1-RELATED"/>
    <property type="match status" value="1"/>
</dbReference>
<dbReference type="InterPro" id="IPR008274">
    <property type="entry name" value="AldOxase/xan_DH_MoCoBD1"/>
</dbReference>
<dbReference type="KEGG" id="abri:DFR85_14415"/>
<dbReference type="EMBL" id="CP029289">
    <property type="protein sequence ID" value="AWR95604.1"/>
    <property type="molecule type" value="Genomic_DNA"/>
</dbReference>
<evidence type="ECO:0000256" key="1">
    <source>
        <dbReference type="ARBA" id="ARBA00022505"/>
    </source>
</evidence>
<dbReference type="OrthoDB" id="57164at2157"/>
<reference evidence="4 5" key="1">
    <citation type="submission" date="2018-05" db="EMBL/GenBank/DDBJ databases">
        <title>Complete Genome Sequences of Extremely Thermoacidophilic, Metal-Mobilizing Type-Strain Members of the Archaeal Family Sulfolobaceae: Acidianus brierleyi DSM-1651T, Acidianus sulfidivorans DSM-18786T, Metallosphaera hakonensis DSM-7519T, and Metallosphaera prunae DSM-10039T.</title>
        <authorList>
            <person name="Counts J.A."/>
            <person name="Kelly R.M."/>
        </authorList>
    </citation>
    <scope>NUCLEOTIDE SEQUENCE [LARGE SCALE GENOMIC DNA]</scope>
    <source>
        <strain evidence="4 5">DSM 1651</strain>
    </source>
</reference>
<dbReference type="Gene3D" id="3.30.365.10">
    <property type="entry name" value="Aldehyde oxidase/xanthine dehydrogenase, molybdopterin binding domain"/>
    <property type="match status" value="6"/>
</dbReference>
<dbReference type="InterPro" id="IPR036856">
    <property type="entry name" value="Ald_Oxase/Xan_DH_a/b_sf"/>
</dbReference>
<dbReference type="SMART" id="SM01008">
    <property type="entry name" value="Ald_Xan_dh_C"/>
    <property type="match status" value="1"/>
</dbReference>
<dbReference type="SUPFAM" id="SSF54665">
    <property type="entry name" value="CO dehydrogenase molybdoprotein N-domain-like"/>
    <property type="match status" value="1"/>
</dbReference>